<dbReference type="PaxDb" id="121845-A0A1S3DI84"/>
<dbReference type="InterPro" id="IPR052093">
    <property type="entry name" value="HR_Repair_Mediator"/>
</dbReference>
<dbReference type="GeneID" id="103518251"/>
<evidence type="ECO:0000256" key="2">
    <source>
        <dbReference type="ARBA" id="ARBA00022741"/>
    </source>
</evidence>
<name>A0A1S3DI84_DIACI</name>
<keyword evidence="3" id="KW-0227">DNA damage</keyword>
<dbReference type="PANTHER" id="PTHR46239:SF1">
    <property type="entry name" value="DNA REPAIR PROTEIN RAD51 HOMOLOG 3"/>
    <property type="match status" value="1"/>
</dbReference>
<dbReference type="InterPro" id="IPR020588">
    <property type="entry name" value="RecA_ATP-bd"/>
</dbReference>
<dbReference type="PANTHER" id="PTHR46239">
    <property type="entry name" value="DNA REPAIR PROTEIN RAD51 HOMOLOG 3 RAD51C"/>
    <property type="match status" value="1"/>
</dbReference>
<keyword evidence="2" id="KW-0547">Nucleotide-binding</keyword>
<dbReference type="GO" id="GO:0005657">
    <property type="term" value="C:replication fork"/>
    <property type="evidence" value="ECO:0007669"/>
    <property type="project" value="TreeGrafter"/>
</dbReference>
<evidence type="ECO:0000256" key="4">
    <source>
        <dbReference type="ARBA" id="ARBA00022840"/>
    </source>
</evidence>
<dbReference type="RefSeq" id="XP_008481533.1">
    <property type="nucleotide sequence ID" value="XM_008483311.3"/>
</dbReference>
<sequence length="206" mass="23925">MTRTDLEKLINQSKASNTHLNKFLHEKITPHVRHPNDVHKASILSKIHVHYCTDYYEILALVMNIENHLTQPNVNIKLIVIDNITFLFHNEQNSNYLKRTKDVYFLLNLLSDMAKRHNLAVILINQLTTKYFDSNQRKVVPALGETFAHRVQTRLLLQKVDGLSQEVESDAQLFMCLIDKMCVHNAEMIGKKHVLFQINTNGIRDV</sequence>
<dbReference type="InterPro" id="IPR013632">
    <property type="entry name" value="Rad51_C"/>
</dbReference>
<accession>A0A1S3DI84</accession>
<dbReference type="InterPro" id="IPR027417">
    <property type="entry name" value="P-loop_NTPase"/>
</dbReference>
<dbReference type="Proteomes" id="UP000079169">
    <property type="component" value="Unplaced"/>
</dbReference>
<dbReference type="GO" id="GO:0033063">
    <property type="term" value="C:Rad51B-Rad51C-Rad51D-XRCC2 complex"/>
    <property type="evidence" value="ECO:0007669"/>
    <property type="project" value="TreeGrafter"/>
</dbReference>
<dbReference type="GO" id="GO:0140664">
    <property type="term" value="F:ATP-dependent DNA damage sensor activity"/>
    <property type="evidence" value="ECO:0007669"/>
    <property type="project" value="InterPro"/>
</dbReference>
<dbReference type="AlphaFoldDB" id="A0A1S3DI84"/>
<dbReference type="STRING" id="121845.A0A1S3DI84"/>
<evidence type="ECO:0000313" key="9">
    <source>
        <dbReference type="Proteomes" id="UP000079169"/>
    </source>
</evidence>
<dbReference type="GO" id="GO:0008821">
    <property type="term" value="F:crossover junction DNA endonuclease activity"/>
    <property type="evidence" value="ECO:0007669"/>
    <property type="project" value="TreeGrafter"/>
</dbReference>
<evidence type="ECO:0000256" key="5">
    <source>
        <dbReference type="ARBA" id="ARBA00023204"/>
    </source>
</evidence>
<dbReference type="GO" id="GO:0033065">
    <property type="term" value="C:Rad51C-XRCC3 complex"/>
    <property type="evidence" value="ECO:0007669"/>
    <property type="project" value="TreeGrafter"/>
</dbReference>
<evidence type="ECO:0000256" key="1">
    <source>
        <dbReference type="ARBA" id="ARBA00004123"/>
    </source>
</evidence>
<comment type="subcellular location">
    <subcellularLocation>
        <location evidence="1">Nucleus</location>
    </subcellularLocation>
</comment>
<keyword evidence="9" id="KW-1185">Reference proteome</keyword>
<gene>
    <name evidence="10" type="primary">LOC103518251</name>
</gene>
<dbReference type="GO" id="GO:0000707">
    <property type="term" value="P:meiotic DNA recombinase assembly"/>
    <property type="evidence" value="ECO:0007669"/>
    <property type="project" value="TreeGrafter"/>
</dbReference>
<evidence type="ECO:0000256" key="3">
    <source>
        <dbReference type="ARBA" id="ARBA00022763"/>
    </source>
</evidence>
<feature type="domain" description="RecA family profile 1" evidence="8">
    <location>
        <begin position="1"/>
        <end position="127"/>
    </location>
</feature>
<dbReference type="KEGG" id="dci:103518251"/>
<organism evidence="9 10">
    <name type="scientific">Diaphorina citri</name>
    <name type="common">Asian citrus psyllid</name>
    <dbReference type="NCBI Taxonomy" id="121845"/>
    <lineage>
        <taxon>Eukaryota</taxon>
        <taxon>Metazoa</taxon>
        <taxon>Ecdysozoa</taxon>
        <taxon>Arthropoda</taxon>
        <taxon>Hexapoda</taxon>
        <taxon>Insecta</taxon>
        <taxon>Pterygota</taxon>
        <taxon>Neoptera</taxon>
        <taxon>Paraneoptera</taxon>
        <taxon>Hemiptera</taxon>
        <taxon>Sternorrhyncha</taxon>
        <taxon>Psylloidea</taxon>
        <taxon>Psyllidae</taxon>
        <taxon>Diaphorininae</taxon>
        <taxon>Diaphorina</taxon>
    </lineage>
</organism>
<protein>
    <recommendedName>
        <fullName evidence="7">DNA repair protein RAD51 homolog 3</fullName>
    </recommendedName>
</protein>
<evidence type="ECO:0000259" key="8">
    <source>
        <dbReference type="PROSITE" id="PS50162"/>
    </source>
</evidence>
<keyword evidence="5" id="KW-0234">DNA repair</keyword>
<keyword evidence="4" id="KW-0067">ATP-binding</keyword>
<dbReference type="Pfam" id="PF08423">
    <property type="entry name" value="Rad51"/>
    <property type="match status" value="1"/>
</dbReference>
<dbReference type="GO" id="GO:0005524">
    <property type="term" value="F:ATP binding"/>
    <property type="evidence" value="ECO:0007669"/>
    <property type="project" value="UniProtKB-KW"/>
</dbReference>
<dbReference type="GO" id="GO:0007131">
    <property type="term" value="P:reciprocal meiotic recombination"/>
    <property type="evidence" value="ECO:0007669"/>
    <property type="project" value="TreeGrafter"/>
</dbReference>
<dbReference type="SUPFAM" id="SSF52540">
    <property type="entry name" value="P-loop containing nucleoside triphosphate hydrolases"/>
    <property type="match status" value="1"/>
</dbReference>
<evidence type="ECO:0000256" key="7">
    <source>
        <dbReference type="ARBA" id="ARBA00040674"/>
    </source>
</evidence>
<dbReference type="Gene3D" id="3.40.50.300">
    <property type="entry name" value="P-loop containing nucleotide triphosphate hydrolases"/>
    <property type="match status" value="1"/>
</dbReference>
<dbReference type="PROSITE" id="PS50162">
    <property type="entry name" value="RECA_2"/>
    <property type="match status" value="1"/>
</dbReference>
<proteinExistence type="predicted"/>
<evidence type="ECO:0000313" key="10">
    <source>
        <dbReference type="RefSeq" id="XP_008481533.1"/>
    </source>
</evidence>
<dbReference type="GO" id="GO:0000400">
    <property type="term" value="F:four-way junction DNA binding"/>
    <property type="evidence" value="ECO:0007669"/>
    <property type="project" value="TreeGrafter"/>
</dbReference>
<evidence type="ECO:0000256" key="6">
    <source>
        <dbReference type="ARBA" id="ARBA00023242"/>
    </source>
</evidence>
<reference evidence="10" key="1">
    <citation type="submission" date="2025-08" db="UniProtKB">
        <authorList>
            <consortium name="RefSeq"/>
        </authorList>
    </citation>
    <scope>IDENTIFICATION</scope>
</reference>
<keyword evidence="6" id="KW-0539">Nucleus</keyword>